<organism evidence="1 2">
    <name type="scientific">Mycoplasmopsis columbina SF7</name>
    <dbReference type="NCBI Taxonomy" id="1037410"/>
    <lineage>
        <taxon>Bacteria</taxon>
        <taxon>Bacillati</taxon>
        <taxon>Mycoplasmatota</taxon>
        <taxon>Mycoplasmoidales</taxon>
        <taxon>Metamycoplasmataceae</taxon>
        <taxon>Mycoplasmopsis</taxon>
    </lineage>
</organism>
<evidence type="ECO:0000313" key="2">
    <source>
        <dbReference type="Proteomes" id="UP000004978"/>
    </source>
</evidence>
<accession>F9UKH6</accession>
<name>F9UKH6_9BACT</name>
<protein>
    <submittedName>
        <fullName evidence="1">Uncharacterized protein</fullName>
    </submittedName>
</protein>
<dbReference type="EMBL" id="AFXA01000011">
    <property type="protein sequence ID" value="EGV00181.1"/>
    <property type="molecule type" value="Genomic_DNA"/>
</dbReference>
<dbReference type="STRING" id="1037410.MCSF7_01946"/>
<sequence length="822" mass="98070">MNSKRKILSLEHYFKNNENGEMIAIPKLDFYEDTSTAILLLDKIDFLMNNNIQNILMDKKAILSYFSSLKNNENNDQFDIEMNKKEILKHIVFMDLKTVNNQKSDIPFVSKYLDILQQNENNLKSITKIQKMISKYSFVFKKILFNAIEDDILLLKKHFSNFNEEQDRFINEYEQLSKKNDELELLELMAAYQDTGQKIFTLLVNDVFNIFKSVYDKFDFFQKQTFENLDFLGDENIVNLQKELFWLEKIKTSGKEAIITELKLRDLNIKKSEIAKYLNNSILASYKKWNFLLNWYKEAYKIDKKRTLNFPKNTPQYKHLVKTYLMKKFIYLKLRQIDKKSFFSITDLKTLDELRRDLDLQSKLFISNNLAPTMFVNDENIEMKVKKIIWKEFYFNFDNYFNSSDDLIYQSKDLIKNIKKEISETHKHKKNFVSNDGFELKILQIKDQIIDLKSEYAWQNERIKSRYLETIKNGSNILNSIEEFSKNYKKITSKYLNLKNKFEKDRLQGKFKNFEPSNLKQLSENHYKTATYFNSFNFLFTNLLLIKNLIVQKNELSTQQLIGIDKLLKFTGIFNNSSIEIENLIIDTETISYADRLKINFLFALNKNPKFIFITDDPSNKENKAKIDFLKTVKNTCEEQKVNFVFITDNKNLLKEEYFENLYVFIDQKEIEYGKLTNVLKNPINPWLSKNQLQNKHILLKFFNDEYVFHDIYEIDNAHFVVGTPSNISSWDNPILKNNIQNLTFILNEDSQEHTIEFKILDLSSPFGEIEFFILDKFKKVQNQENTNLFTITNELTDKYKELYYQQNLEVPNFETLNEEAF</sequence>
<dbReference type="Proteomes" id="UP000004978">
    <property type="component" value="Unassembled WGS sequence"/>
</dbReference>
<reference evidence="1 2" key="1">
    <citation type="journal article" date="2013" name="Genome Announc.">
        <title>Genome Sequence of Mycoplasma columbinum Strain SF7.</title>
        <authorList>
            <person name="Guo Z."/>
            <person name="Xu X."/>
            <person name="Zheng Q."/>
            <person name="Li T."/>
            <person name="Kuang S."/>
            <person name="Zhang Z."/>
            <person name="Chen Y."/>
            <person name="Lu X."/>
            <person name="Zhou R."/>
            <person name="Bi D."/>
            <person name="Jin H."/>
        </authorList>
    </citation>
    <scope>NUCLEOTIDE SEQUENCE [LARGE SCALE GENOMIC DNA]</scope>
    <source>
        <strain evidence="1 2">SF7</strain>
    </source>
</reference>
<dbReference type="NCBIfam" id="NF045976">
    <property type="entry name" value="MAG1360_fam"/>
    <property type="match status" value="1"/>
</dbReference>
<evidence type="ECO:0000313" key="1">
    <source>
        <dbReference type="EMBL" id="EGV00181.1"/>
    </source>
</evidence>
<dbReference type="eggNOG" id="COG4608">
    <property type="taxonomic scope" value="Bacteria"/>
</dbReference>
<comment type="caution">
    <text evidence="1">The sequence shown here is derived from an EMBL/GenBank/DDBJ whole genome shotgun (WGS) entry which is preliminary data.</text>
</comment>
<proteinExistence type="predicted"/>
<dbReference type="AlphaFoldDB" id="F9UKH6"/>
<keyword evidence="2" id="KW-1185">Reference proteome</keyword>
<gene>
    <name evidence="1" type="ORF">MCSF7_01946</name>
</gene>
<dbReference type="RefSeq" id="WP_006608794.1">
    <property type="nucleotide sequence ID" value="NZ_AFXA01000011.1"/>
</dbReference>